<evidence type="ECO:0000256" key="1">
    <source>
        <dbReference type="SAM" id="Phobius"/>
    </source>
</evidence>
<keyword evidence="5" id="KW-1185">Reference proteome</keyword>
<accession>A0A8S3WUN3</accession>
<dbReference type="Pfam" id="PF01757">
    <property type="entry name" value="Acyl_transf_3"/>
    <property type="match status" value="1"/>
</dbReference>
<feature type="transmembrane region" description="Helical" evidence="1">
    <location>
        <begin position="436"/>
        <end position="457"/>
    </location>
</feature>
<keyword evidence="2" id="KW-0732">Signal</keyword>
<dbReference type="SMART" id="SM00703">
    <property type="entry name" value="NRF"/>
    <property type="match status" value="1"/>
</dbReference>
<evidence type="ECO:0000256" key="2">
    <source>
        <dbReference type="SAM" id="SignalP"/>
    </source>
</evidence>
<keyword evidence="1" id="KW-0472">Membrane</keyword>
<organism evidence="4 5">
    <name type="scientific">Parnassius apollo</name>
    <name type="common">Apollo butterfly</name>
    <name type="synonym">Papilio apollo</name>
    <dbReference type="NCBI Taxonomy" id="110799"/>
    <lineage>
        <taxon>Eukaryota</taxon>
        <taxon>Metazoa</taxon>
        <taxon>Ecdysozoa</taxon>
        <taxon>Arthropoda</taxon>
        <taxon>Hexapoda</taxon>
        <taxon>Insecta</taxon>
        <taxon>Pterygota</taxon>
        <taxon>Neoptera</taxon>
        <taxon>Endopterygota</taxon>
        <taxon>Lepidoptera</taxon>
        <taxon>Glossata</taxon>
        <taxon>Ditrysia</taxon>
        <taxon>Papilionoidea</taxon>
        <taxon>Papilionidae</taxon>
        <taxon>Parnassiinae</taxon>
        <taxon>Parnassini</taxon>
        <taxon>Parnassius</taxon>
        <taxon>Parnassius</taxon>
    </lineage>
</organism>
<feature type="transmembrane region" description="Helical" evidence="1">
    <location>
        <begin position="373"/>
        <end position="391"/>
    </location>
</feature>
<dbReference type="InterPro" id="IPR006621">
    <property type="entry name" value="Nose-resist-to-fluoxetine_N"/>
</dbReference>
<name>A0A8S3WUN3_PARAO</name>
<evidence type="ECO:0000313" key="4">
    <source>
        <dbReference type="EMBL" id="CAG4983762.1"/>
    </source>
</evidence>
<reference evidence="4" key="1">
    <citation type="submission" date="2021-04" db="EMBL/GenBank/DDBJ databases">
        <authorList>
            <person name="Tunstrom K."/>
        </authorList>
    </citation>
    <scope>NUCLEOTIDE SEQUENCE</scope>
</reference>
<dbReference type="EMBL" id="CAJQZP010000769">
    <property type="protein sequence ID" value="CAG4983762.1"/>
    <property type="molecule type" value="Genomic_DNA"/>
</dbReference>
<feature type="transmembrane region" description="Helical" evidence="1">
    <location>
        <begin position="540"/>
        <end position="565"/>
    </location>
</feature>
<feature type="transmembrane region" description="Helical" evidence="1">
    <location>
        <begin position="226"/>
        <end position="248"/>
    </location>
</feature>
<dbReference type="InterPro" id="IPR002656">
    <property type="entry name" value="Acyl_transf_3_dom"/>
</dbReference>
<feature type="transmembrane region" description="Helical" evidence="1">
    <location>
        <begin position="319"/>
        <end position="352"/>
    </location>
</feature>
<dbReference type="PANTHER" id="PTHR11161:SF0">
    <property type="entry name" value="O-ACYLTRANSFERASE LIKE PROTEIN"/>
    <property type="match status" value="1"/>
</dbReference>
<feature type="transmembrane region" description="Helical" evidence="1">
    <location>
        <begin position="657"/>
        <end position="684"/>
    </location>
</feature>
<evidence type="ECO:0000313" key="5">
    <source>
        <dbReference type="Proteomes" id="UP000691718"/>
    </source>
</evidence>
<feature type="signal peptide" evidence="2">
    <location>
        <begin position="1"/>
        <end position="21"/>
    </location>
</feature>
<feature type="transmembrane region" description="Helical" evidence="1">
    <location>
        <begin position="464"/>
        <end position="485"/>
    </location>
</feature>
<keyword evidence="1" id="KW-1133">Transmembrane helix</keyword>
<comment type="caution">
    <text evidence="4">The sequence shown here is derived from an EMBL/GenBank/DDBJ whole genome shotgun (WGS) entry which is preliminary data.</text>
</comment>
<dbReference type="Proteomes" id="UP000691718">
    <property type="component" value="Unassembled WGS sequence"/>
</dbReference>
<dbReference type="OrthoDB" id="118951at2759"/>
<dbReference type="Pfam" id="PF20146">
    <property type="entry name" value="NRF"/>
    <property type="match status" value="1"/>
</dbReference>
<feature type="transmembrane region" description="Helical" evidence="1">
    <location>
        <begin position="505"/>
        <end position="528"/>
    </location>
</feature>
<feature type="transmembrane region" description="Helical" evidence="1">
    <location>
        <begin position="294"/>
        <end position="313"/>
    </location>
</feature>
<dbReference type="AlphaFoldDB" id="A0A8S3WUN3"/>
<keyword evidence="1" id="KW-0812">Transmembrane</keyword>
<feature type="transmembrane region" description="Helical" evidence="1">
    <location>
        <begin position="585"/>
        <end position="610"/>
    </location>
</feature>
<gene>
    <name evidence="4" type="ORF">PAPOLLO_LOCUS10705</name>
</gene>
<dbReference type="PANTHER" id="PTHR11161">
    <property type="entry name" value="O-ACYLTRANSFERASE"/>
    <property type="match status" value="1"/>
</dbReference>
<dbReference type="GO" id="GO:0016747">
    <property type="term" value="F:acyltransferase activity, transferring groups other than amino-acyl groups"/>
    <property type="evidence" value="ECO:0007669"/>
    <property type="project" value="InterPro"/>
</dbReference>
<dbReference type="InterPro" id="IPR052728">
    <property type="entry name" value="O2_lipid_transport_reg"/>
</dbReference>
<evidence type="ECO:0000259" key="3">
    <source>
        <dbReference type="SMART" id="SM00703"/>
    </source>
</evidence>
<proteinExistence type="predicted"/>
<sequence>MSRKLLLIFLVISGIVAVCDSKQRVLNEDVQFPTFNEKLYEEVLNPEHCQKQTEYITRNDTLLRAKFLDAGLRIPKGILMGNTIDMGNYYQCLGIKENVNDMNIQGKYCMIQATLNQDHLNQFLSTSQLSETEQRLLKTVLNNVTKEKKPDVFPNPIFKPNFNYQRSGSDSQLSKSEFSLAVCIPAACTTQEGINALLFNISAIGLEYTEYFCRLPDDKPWAPVDYVAIAIFYIVGILTFLCTSYDIYHKWILKSDKRNKNSLFFCFSVYSNTQRLLNFTSGPDSLECIDGIRALAMIWVILGHTFYSLPFNINPIDTLLWAISLNAIWVTSAPMTVDTFFLLSGLLVVYSTAGKLTGEKLIKNVHLFYLNRLLRMFPVLAAMVLFETSLYNRVSDGPLWEGLASNIVNCRQYWWSTLLHIQNFVNPRDLCLGVTWYLSLDVQLHILSPIVLFWVLSTRKYPPWIALTSTLLSVLTASTIYIFHIDMPSGVISPNRVQEMNDFFVKYYINTLSRASPFCVGMIFGYILHLWRGKKLRISVVLAMLIWCATFLLLGAIIYCTNISMQLDWDNQLADNIFNSFLRPLWALALGWIIFACVKGFGGPINWFLSLQVWKLPARLSYAMYIIHFSVMLAYYYSAVIPIYFTLPALMFNFLGFFFLTFVLAFAVTVVIDVPCSILIKILLGKGTKKSANIPDKKESTTSGIAPAKVKVSSTNPAFISDEDKSNTVLI</sequence>
<feature type="domain" description="Nose resistant-to-fluoxetine protein N-terminal" evidence="3">
    <location>
        <begin position="46"/>
        <end position="215"/>
    </location>
</feature>
<feature type="transmembrane region" description="Helical" evidence="1">
    <location>
        <begin position="622"/>
        <end position="645"/>
    </location>
</feature>
<protein>
    <submittedName>
        <fullName evidence="4">(apollo) hypothetical protein</fullName>
    </submittedName>
</protein>
<feature type="chain" id="PRO_5035838098" evidence="2">
    <location>
        <begin position="22"/>
        <end position="731"/>
    </location>
</feature>